<evidence type="ECO:0000313" key="3">
    <source>
        <dbReference type="Proteomes" id="UP001469365"/>
    </source>
</evidence>
<feature type="domain" description="DUF1835" evidence="1">
    <location>
        <begin position="11"/>
        <end position="99"/>
    </location>
</feature>
<proteinExistence type="predicted"/>
<dbReference type="InterPro" id="IPR014973">
    <property type="entry name" value="DUF1835"/>
</dbReference>
<dbReference type="Proteomes" id="UP001469365">
    <property type="component" value="Unassembled WGS sequence"/>
</dbReference>
<dbReference type="Pfam" id="PF08874">
    <property type="entry name" value="DUF1835"/>
    <property type="match status" value="1"/>
</dbReference>
<evidence type="ECO:0000259" key="1">
    <source>
        <dbReference type="Pfam" id="PF08874"/>
    </source>
</evidence>
<sequence length="325" mass="36587">MEKTLRKGVVQGDILVWREIYSHGPVCTEPAVPEHRAMRADYLERTIGVPRLEYLRISEAQERTLADFHRYDEVVLWFEHDIFDQTMLCYLLYWFSRQSLKKTKLSLLSIGEFPGIELFRGLGQLSREQMATLSGTWAPVGVRELELGSALWQAYTSPDPSLLQQVIAGDTSALPFAHSAYQSHLARFPSTHNGVGLVEQTTLELVHAGIRSPLELFKQVGDKLHRLGMGDLQYWHVLKKMSEGPCPLLQLQGIQVLPAYQGSPLTLQGCEVIITELGRAVMEGTADWASLQGIDEWYGGVHLTGHAPRWRWNAALQRIEDAGKG</sequence>
<reference evidence="2 3" key="1">
    <citation type="submission" date="2024-04" db="EMBL/GenBank/DDBJ databases">
        <title>draft genome sequnece of Paenibacillus filicis.</title>
        <authorList>
            <person name="Kim D.-U."/>
        </authorList>
    </citation>
    <scope>NUCLEOTIDE SEQUENCE [LARGE SCALE GENOMIC DNA]</scope>
    <source>
        <strain evidence="2 3">KACC14197</strain>
    </source>
</reference>
<name>A0ABU9DUH8_9BACL</name>
<keyword evidence="3" id="KW-1185">Reference proteome</keyword>
<comment type="caution">
    <text evidence="2">The sequence shown here is derived from an EMBL/GenBank/DDBJ whole genome shotgun (WGS) entry which is preliminary data.</text>
</comment>
<accession>A0ABU9DUH8</accession>
<organism evidence="2 3">
    <name type="scientific">Paenibacillus filicis</name>
    <dbReference type="NCBI Taxonomy" id="669464"/>
    <lineage>
        <taxon>Bacteria</taxon>
        <taxon>Bacillati</taxon>
        <taxon>Bacillota</taxon>
        <taxon>Bacilli</taxon>
        <taxon>Bacillales</taxon>
        <taxon>Paenibacillaceae</taxon>
        <taxon>Paenibacillus</taxon>
    </lineage>
</organism>
<protein>
    <submittedName>
        <fullName evidence="2">DUF1835 domain-containing protein</fullName>
    </submittedName>
</protein>
<gene>
    <name evidence="2" type="ORF">WMW72_32040</name>
</gene>
<dbReference type="EMBL" id="JBBPCC010000031">
    <property type="protein sequence ID" value="MEK8132535.1"/>
    <property type="molecule type" value="Genomic_DNA"/>
</dbReference>
<evidence type="ECO:0000313" key="2">
    <source>
        <dbReference type="EMBL" id="MEK8132535.1"/>
    </source>
</evidence>